<evidence type="ECO:0000313" key="2">
    <source>
        <dbReference type="WBParaSite" id="ES5_v2.g30029.t1"/>
    </source>
</evidence>
<sequence>QQPPPPALPLGLLSPETILTPFQALTAALSPSGQSFLPQSRPPQSSYQQPLPLSQPRSSNHSHLQFRSNGSPKYHATFAKHNDVIKPIPLPSTGFDENDMDLLSPNARPLPYQLQQHQSPSGSGDPIPIPLSGGAAPISPVTTTFGQQQGRPMAVESGAKTRKTNLEPNA</sequence>
<dbReference type="WBParaSite" id="ES5_v2.g30029.t1">
    <property type="protein sequence ID" value="ES5_v2.g30029.t1"/>
    <property type="gene ID" value="ES5_v2.g30029"/>
</dbReference>
<proteinExistence type="predicted"/>
<dbReference type="Proteomes" id="UP000887579">
    <property type="component" value="Unplaced"/>
</dbReference>
<organism evidence="1 2">
    <name type="scientific">Panagrolaimus sp. ES5</name>
    <dbReference type="NCBI Taxonomy" id="591445"/>
    <lineage>
        <taxon>Eukaryota</taxon>
        <taxon>Metazoa</taxon>
        <taxon>Ecdysozoa</taxon>
        <taxon>Nematoda</taxon>
        <taxon>Chromadorea</taxon>
        <taxon>Rhabditida</taxon>
        <taxon>Tylenchina</taxon>
        <taxon>Panagrolaimomorpha</taxon>
        <taxon>Panagrolaimoidea</taxon>
        <taxon>Panagrolaimidae</taxon>
        <taxon>Panagrolaimus</taxon>
    </lineage>
</organism>
<accession>A0AC34GKF3</accession>
<name>A0AC34GKF3_9BILA</name>
<reference evidence="2" key="1">
    <citation type="submission" date="2022-11" db="UniProtKB">
        <authorList>
            <consortium name="WormBaseParasite"/>
        </authorList>
    </citation>
    <scope>IDENTIFICATION</scope>
</reference>
<protein>
    <submittedName>
        <fullName evidence="2">Uncharacterized protein</fullName>
    </submittedName>
</protein>
<evidence type="ECO:0000313" key="1">
    <source>
        <dbReference type="Proteomes" id="UP000887579"/>
    </source>
</evidence>